<gene>
    <name evidence="1" type="ORF">VP01_270g4</name>
</gene>
<organism evidence="1 2">
    <name type="scientific">Puccinia sorghi</name>
    <dbReference type="NCBI Taxonomy" id="27349"/>
    <lineage>
        <taxon>Eukaryota</taxon>
        <taxon>Fungi</taxon>
        <taxon>Dikarya</taxon>
        <taxon>Basidiomycota</taxon>
        <taxon>Pucciniomycotina</taxon>
        <taxon>Pucciniomycetes</taxon>
        <taxon>Pucciniales</taxon>
        <taxon>Pucciniaceae</taxon>
        <taxon>Puccinia</taxon>
    </lineage>
</organism>
<name>A0A0L6V3J8_9BASI</name>
<evidence type="ECO:0000313" key="1">
    <source>
        <dbReference type="EMBL" id="KNZ55329.1"/>
    </source>
</evidence>
<dbReference type="Proteomes" id="UP000037035">
    <property type="component" value="Unassembled WGS sequence"/>
</dbReference>
<accession>A0A0L6V3J8</accession>
<sequence>MGCHLQENIEFLRDMKQDYKYIPPSIKTEDGYVKLAKEAYYSKVKNVFTLHHCWNVVQEH</sequence>
<dbReference type="VEuPathDB" id="FungiDB:VP01_270g4"/>
<comment type="caution">
    <text evidence="1">The sequence shown here is derived from an EMBL/GenBank/DDBJ whole genome shotgun (WGS) entry which is preliminary data.</text>
</comment>
<proteinExistence type="predicted"/>
<keyword evidence="2" id="KW-1185">Reference proteome</keyword>
<evidence type="ECO:0000313" key="2">
    <source>
        <dbReference type="Proteomes" id="UP000037035"/>
    </source>
</evidence>
<dbReference type="AlphaFoldDB" id="A0A0L6V3J8"/>
<dbReference type="EMBL" id="LAVV01007624">
    <property type="protein sequence ID" value="KNZ55329.1"/>
    <property type="molecule type" value="Genomic_DNA"/>
</dbReference>
<reference evidence="1 2" key="1">
    <citation type="submission" date="2015-08" db="EMBL/GenBank/DDBJ databases">
        <title>Next Generation Sequencing and Analysis of the Genome of Puccinia sorghi L Schw, the Causal Agent of Maize Common Rust.</title>
        <authorList>
            <person name="Rochi L."/>
            <person name="Burguener G."/>
            <person name="Darino M."/>
            <person name="Turjanski A."/>
            <person name="Kreff E."/>
            <person name="Dieguez M.J."/>
            <person name="Sacco F."/>
        </authorList>
    </citation>
    <scope>NUCLEOTIDE SEQUENCE [LARGE SCALE GENOMIC DNA]</scope>
    <source>
        <strain evidence="1 2">RO10H11247</strain>
    </source>
</reference>
<protein>
    <submittedName>
        <fullName evidence="1">Uncharacterized protein</fullName>
    </submittedName>
</protein>